<dbReference type="GO" id="GO:0009117">
    <property type="term" value="P:nucleotide metabolic process"/>
    <property type="evidence" value="ECO:0007669"/>
    <property type="project" value="UniProtKB-KW"/>
</dbReference>
<reference evidence="13 14" key="1">
    <citation type="journal article" date="2003" name="Int. J. Syst. Evol. Microbiol.">
        <title>Bacillus nealsonii sp. nov., isolated from a spacecraft-assembly facility, whose spores are gamma-radiation resistant.</title>
        <authorList>
            <person name="Venkateswaran K."/>
            <person name="Kempf M."/>
            <person name="Chen F."/>
            <person name="Satomi M."/>
            <person name="Nicholson W."/>
            <person name="Kern R."/>
        </authorList>
    </citation>
    <scope>NUCLEOTIDE SEQUENCE [LARGE SCALE GENOMIC DNA]</scope>
    <source>
        <strain evidence="13 14">FO-92</strain>
    </source>
</reference>
<evidence type="ECO:0000313" key="13">
    <source>
        <dbReference type="EMBL" id="PKG24953.1"/>
    </source>
</evidence>
<evidence type="ECO:0000256" key="4">
    <source>
        <dbReference type="ARBA" id="ARBA00022741"/>
    </source>
</evidence>
<dbReference type="RefSeq" id="WP_101175666.1">
    <property type="nucleotide sequence ID" value="NZ_PISE01000008.1"/>
</dbReference>
<comment type="cofactor">
    <cofactor evidence="1">
        <name>Mn(2+)</name>
        <dbReference type="ChEBI" id="CHEBI:29035"/>
    </cofactor>
</comment>
<dbReference type="PANTHER" id="PTHR34699">
    <property type="match status" value="1"/>
</dbReference>
<keyword evidence="5" id="KW-0378">Hydrolase</keyword>
<evidence type="ECO:0000256" key="10">
    <source>
        <dbReference type="ARBA" id="ARBA00048174"/>
    </source>
</evidence>
<dbReference type="AlphaFoldDB" id="A0A2N0Z632"/>
<dbReference type="Pfam" id="PF01931">
    <property type="entry name" value="NTPase_I-T"/>
    <property type="match status" value="1"/>
</dbReference>
<evidence type="ECO:0000256" key="1">
    <source>
        <dbReference type="ARBA" id="ARBA00001936"/>
    </source>
</evidence>
<evidence type="ECO:0000256" key="5">
    <source>
        <dbReference type="ARBA" id="ARBA00022801"/>
    </source>
</evidence>
<comment type="caution">
    <text evidence="13">The sequence shown here is derived from an EMBL/GenBank/DDBJ whole genome shotgun (WGS) entry which is preliminary data.</text>
</comment>
<dbReference type="Proteomes" id="UP000233375">
    <property type="component" value="Unassembled WGS sequence"/>
</dbReference>
<dbReference type="InterPro" id="IPR029001">
    <property type="entry name" value="ITPase-like_fam"/>
</dbReference>
<keyword evidence="3" id="KW-0479">Metal-binding</keyword>
<keyword evidence="6" id="KW-0460">Magnesium</keyword>
<dbReference type="NCBIfam" id="NF002850">
    <property type="entry name" value="PRK03114.1"/>
    <property type="match status" value="1"/>
</dbReference>
<evidence type="ECO:0000256" key="6">
    <source>
        <dbReference type="ARBA" id="ARBA00022842"/>
    </source>
</evidence>
<dbReference type="InterPro" id="IPR026533">
    <property type="entry name" value="NTPase/PRRC1"/>
</dbReference>
<organism evidence="13 14">
    <name type="scientific">Niallia nealsonii</name>
    <dbReference type="NCBI Taxonomy" id="115979"/>
    <lineage>
        <taxon>Bacteria</taxon>
        <taxon>Bacillati</taxon>
        <taxon>Bacillota</taxon>
        <taxon>Bacilli</taxon>
        <taxon>Bacillales</taxon>
        <taxon>Bacillaceae</taxon>
        <taxon>Niallia</taxon>
    </lineage>
</organism>
<evidence type="ECO:0000256" key="3">
    <source>
        <dbReference type="ARBA" id="ARBA00022723"/>
    </source>
</evidence>
<keyword evidence="4" id="KW-0547">Nucleotide-binding</keyword>
<evidence type="ECO:0000256" key="8">
    <source>
        <dbReference type="ARBA" id="ARBA00023211"/>
    </source>
</evidence>
<evidence type="ECO:0000313" key="14">
    <source>
        <dbReference type="Proteomes" id="UP000233375"/>
    </source>
</evidence>
<dbReference type="PANTHER" id="PTHR34699:SF2">
    <property type="entry name" value="NON-CANONICAL PURINE NTP PHOSPHATASE_PRRC1 DOMAIN-CONTAINING PROTEIN"/>
    <property type="match status" value="1"/>
</dbReference>
<comment type="cofactor">
    <cofactor evidence="2">
        <name>Mg(2+)</name>
        <dbReference type="ChEBI" id="CHEBI:18420"/>
    </cofactor>
</comment>
<sequence>MEICIGTKNPAKINAVKEGFQSYENASFIALNIPSLVSEQPFSDEETIQGAVNRAKGAVLEGAGDIGIGLEGGVHRTRDGLYICNWGALSTVNGEVFISGGARIPLPCEIEKQLLLGGELGIVMDQYANKHNVRHHQGAIGILTNGKITRSAMFTHVMDLLIGQYEYKNK</sequence>
<dbReference type="GO" id="GO:0046872">
    <property type="term" value="F:metal ion binding"/>
    <property type="evidence" value="ECO:0007669"/>
    <property type="project" value="UniProtKB-KW"/>
</dbReference>
<feature type="domain" description="Non-canonical purine NTP phosphatase/PRRC1" evidence="12">
    <location>
        <begin position="6"/>
        <end position="157"/>
    </location>
</feature>
<dbReference type="OrthoDB" id="164951at2"/>
<evidence type="ECO:0000259" key="12">
    <source>
        <dbReference type="Pfam" id="PF01931"/>
    </source>
</evidence>
<keyword evidence="8" id="KW-0464">Manganese</keyword>
<evidence type="ECO:0000256" key="11">
    <source>
        <dbReference type="ARBA" id="ARBA00048781"/>
    </source>
</evidence>
<dbReference type="SUPFAM" id="SSF52972">
    <property type="entry name" value="ITPase-like"/>
    <property type="match status" value="1"/>
</dbReference>
<comment type="catalytic activity">
    <reaction evidence="10">
        <text>ITP + H2O = IDP + phosphate + H(+)</text>
        <dbReference type="Rhea" id="RHEA:28330"/>
        <dbReference type="ChEBI" id="CHEBI:15377"/>
        <dbReference type="ChEBI" id="CHEBI:15378"/>
        <dbReference type="ChEBI" id="CHEBI:43474"/>
        <dbReference type="ChEBI" id="CHEBI:58280"/>
        <dbReference type="ChEBI" id="CHEBI:61402"/>
        <dbReference type="EC" id="3.6.1.73"/>
    </reaction>
</comment>
<comment type="catalytic activity">
    <reaction evidence="11">
        <text>XTP + H2O = XDP + phosphate + H(+)</text>
        <dbReference type="Rhea" id="RHEA:28406"/>
        <dbReference type="ChEBI" id="CHEBI:15377"/>
        <dbReference type="ChEBI" id="CHEBI:15378"/>
        <dbReference type="ChEBI" id="CHEBI:43474"/>
        <dbReference type="ChEBI" id="CHEBI:59884"/>
        <dbReference type="ChEBI" id="CHEBI:61314"/>
        <dbReference type="EC" id="3.6.1.73"/>
    </reaction>
</comment>
<evidence type="ECO:0000256" key="2">
    <source>
        <dbReference type="ARBA" id="ARBA00001946"/>
    </source>
</evidence>
<dbReference type="GO" id="GO:0000166">
    <property type="term" value="F:nucleotide binding"/>
    <property type="evidence" value="ECO:0007669"/>
    <property type="project" value="UniProtKB-KW"/>
</dbReference>
<protein>
    <recommendedName>
        <fullName evidence="9">inosine/xanthosine triphosphatase</fullName>
        <ecNumber evidence="9">3.6.1.73</ecNumber>
    </recommendedName>
</protein>
<proteinExistence type="predicted"/>
<name>A0A2N0Z632_9BACI</name>
<dbReference type="EC" id="3.6.1.73" evidence="9"/>
<evidence type="ECO:0000256" key="9">
    <source>
        <dbReference type="ARBA" id="ARBA00038901"/>
    </source>
</evidence>
<evidence type="ECO:0000256" key="7">
    <source>
        <dbReference type="ARBA" id="ARBA00023080"/>
    </source>
</evidence>
<accession>A0A2N0Z632</accession>
<keyword evidence="14" id="KW-1185">Reference proteome</keyword>
<gene>
    <name evidence="13" type="primary">yjjX</name>
    <name evidence="13" type="ORF">CWS01_03500</name>
</gene>
<dbReference type="GO" id="GO:0103023">
    <property type="term" value="F:ITPase activity"/>
    <property type="evidence" value="ECO:0007669"/>
    <property type="project" value="UniProtKB-EC"/>
</dbReference>
<keyword evidence="7" id="KW-0546">Nucleotide metabolism</keyword>
<dbReference type="InterPro" id="IPR050299">
    <property type="entry name" value="YjjX_NTPase"/>
</dbReference>
<dbReference type="Gene3D" id="3.90.950.10">
    <property type="match status" value="1"/>
</dbReference>
<dbReference type="EMBL" id="PISE01000008">
    <property type="protein sequence ID" value="PKG24953.1"/>
    <property type="molecule type" value="Genomic_DNA"/>
</dbReference>